<dbReference type="SUPFAM" id="SSF46689">
    <property type="entry name" value="Homeodomain-like"/>
    <property type="match status" value="1"/>
</dbReference>
<feature type="region of interest" description="Disordered" evidence="1">
    <location>
        <begin position="22"/>
        <end position="85"/>
    </location>
</feature>
<dbReference type="Gramene" id="ESW06241">
    <property type="protein sequence ID" value="ESW06241"/>
    <property type="gene ID" value="PHAVU_010G030900g"/>
</dbReference>
<accession>V7APV8</accession>
<dbReference type="InterPro" id="IPR009057">
    <property type="entry name" value="Homeodomain-like_sf"/>
</dbReference>
<feature type="compositionally biased region" description="Polar residues" evidence="1">
    <location>
        <begin position="25"/>
        <end position="46"/>
    </location>
</feature>
<dbReference type="eggNOG" id="ENOG502QVQH">
    <property type="taxonomic scope" value="Eukaryota"/>
</dbReference>
<dbReference type="PANTHER" id="PTHR14000:SF17">
    <property type="entry name" value="MYB-LIKE DOMAIN-CONTAINING PROTEIN"/>
    <property type="match status" value="1"/>
</dbReference>
<evidence type="ECO:0000256" key="1">
    <source>
        <dbReference type="SAM" id="MobiDB-lite"/>
    </source>
</evidence>
<keyword evidence="3" id="KW-1185">Reference proteome</keyword>
<evidence type="ECO:0000313" key="3">
    <source>
        <dbReference type="Proteomes" id="UP000000226"/>
    </source>
</evidence>
<dbReference type="Proteomes" id="UP000000226">
    <property type="component" value="Chromosome 10"/>
</dbReference>
<organism evidence="2 3">
    <name type="scientific">Phaseolus vulgaris</name>
    <name type="common">Kidney bean</name>
    <name type="synonym">French bean</name>
    <dbReference type="NCBI Taxonomy" id="3885"/>
    <lineage>
        <taxon>Eukaryota</taxon>
        <taxon>Viridiplantae</taxon>
        <taxon>Streptophyta</taxon>
        <taxon>Embryophyta</taxon>
        <taxon>Tracheophyta</taxon>
        <taxon>Spermatophyta</taxon>
        <taxon>Magnoliopsida</taxon>
        <taxon>eudicotyledons</taxon>
        <taxon>Gunneridae</taxon>
        <taxon>Pentapetalae</taxon>
        <taxon>rosids</taxon>
        <taxon>fabids</taxon>
        <taxon>Fabales</taxon>
        <taxon>Fabaceae</taxon>
        <taxon>Papilionoideae</taxon>
        <taxon>50 kb inversion clade</taxon>
        <taxon>NPAAA clade</taxon>
        <taxon>indigoferoid/millettioid clade</taxon>
        <taxon>Phaseoleae</taxon>
        <taxon>Phaseolus</taxon>
    </lineage>
</organism>
<dbReference type="CDD" id="cd00167">
    <property type="entry name" value="SANT"/>
    <property type="match status" value="1"/>
</dbReference>
<dbReference type="InterPro" id="IPR001005">
    <property type="entry name" value="SANT/Myb"/>
</dbReference>
<gene>
    <name evidence="2" type="ORF">PHAVU_010G030900g</name>
</gene>
<evidence type="ECO:0008006" key="4">
    <source>
        <dbReference type="Google" id="ProtNLM"/>
    </source>
</evidence>
<evidence type="ECO:0000313" key="2">
    <source>
        <dbReference type="EMBL" id="ESW06241.1"/>
    </source>
</evidence>
<dbReference type="Gene3D" id="1.10.10.60">
    <property type="entry name" value="Homeodomain-like"/>
    <property type="match status" value="1"/>
</dbReference>
<dbReference type="EMBL" id="CM002297">
    <property type="protein sequence ID" value="ESW06241.1"/>
    <property type="molecule type" value="Genomic_DNA"/>
</dbReference>
<dbReference type="OMA" id="KPTANFW"/>
<name>V7APV8_PHAVU</name>
<dbReference type="OrthoDB" id="552191at2759"/>
<protein>
    <recommendedName>
        <fullName evidence="4">Myb-like domain-containing protein</fullName>
    </recommendedName>
</protein>
<feature type="region of interest" description="Disordered" evidence="1">
    <location>
        <begin position="106"/>
        <end position="126"/>
    </location>
</feature>
<dbReference type="STRING" id="3885.V7APV8"/>
<reference evidence="3" key="1">
    <citation type="journal article" date="2014" name="Nat. Genet.">
        <title>A reference genome for common bean and genome-wide analysis of dual domestications.</title>
        <authorList>
            <person name="Schmutz J."/>
            <person name="McClean P.E."/>
            <person name="Mamidi S."/>
            <person name="Wu G.A."/>
            <person name="Cannon S.B."/>
            <person name="Grimwood J."/>
            <person name="Jenkins J."/>
            <person name="Shu S."/>
            <person name="Song Q."/>
            <person name="Chavarro C."/>
            <person name="Torres-Torres M."/>
            <person name="Geffroy V."/>
            <person name="Moghaddam S.M."/>
            <person name="Gao D."/>
            <person name="Abernathy B."/>
            <person name="Barry K."/>
            <person name="Blair M."/>
            <person name="Brick M.A."/>
            <person name="Chovatia M."/>
            <person name="Gepts P."/>
            <person name="Goodstein D.M."/>
            <person name="Gonzales M."/>
            <person name="Hellsten U."/>
            <person name="Hyten D.L."/>
            <person name="Jia G."/>
            <person name="Kelly J.D."/>
            <person name="Kudrna D."/>
            <person name="Lee R."/>
            <person name="Richard M.M."/>
            <person name="Miklas P.N."/>
            <person name="Osorno J.M."/>
            <person name="Rodrigues J."/>
            <person name="Thareau V."/>
            <person name="Urrea C.A."/>
            <person name="Wang M."/>
            <person name="Yu Y."/>
            <person name="Zhang M."/>
            <person name="Wing R.A."/>
            <person name="Cregan P.B."/>
            <person name="Rokhsar D.S."/>
            <person name="Jackson S.A."/>
        </authorList>
    </citation>
    <scope>NUCLEOTIDE SEQUENCE [LARGE SCALE GENOMIC DNA]</scope>
    <source>
        <strain evidence="3">cv. G19833</strain>
    </source>
</reference>
<sequence length="400" mass="44667">MPDRKSYVQSQILTLRRSPRFLPQLNHTTPNPKSATASVKKSNDCTVESRISPRLNHGDVGFSSLRRSPRFNNEGAGRGSKKGENREIIGVKTKENYVVCDEGFGGNGGNGGNGEKRKRNGDEIGKGWTKEQDLSLQRAYLTAKPSPHFWKNVSKLVPGKSQQECFDRIHFDHVTPVLLQPRSRAKTLKSSPIQEFSLSASNLLNPIDIKVRRSNVLKPKNITTQKSVEKLLLLTDDLDRAGDIFSVLEPKIDLSTNALQPSESLSTPQQLKENKGFLQSCTETSSSSGNKLLSRFSGSHITDLVSPPVLKKVKNRVLHEKYVNKLRCRESRRRAASEKIIGEGRSIKRKDAVKAAKFALVSEARDAINKFRELQVNVMDNCCSSDEDNDDDIQLEDESE</sequence>
<dbReference type="AlphaFoldDB" id="V7APV8"/>
<dbReference type="PANTHER" id="PTHR14000">
    <property type="entry name" value="FINGER CCCH DOMAIN PROTEIN, PUTATIVE (DUF3755)-RELATED"/>
    <property type="match status" value="1"/>
</dbReference>
<proteinExistence type="predicted"/>